<accession>A0ABD2YS27</accession>
<dbReference type="AlphaFoldDB" id="A0ABD2YS27"/>
<name>A0ABD2YS27_9GENT</name>
<dbReference type="Gene3D" id="3.80.10.10">
    <property type="entry name" value="Ribonuclease Inhibitor"/>
    <property type="match status" value="1"/>
</dbReference>
<proteinExistence type="predicted"/>
<evidence type="ECO:0000313" key="1">
    <source>
        <dbReference type="EMBL" id="KAL3510185.1"/>
    </source>
</evidence>
<dbReference type="EMBL" id="JBJUIK010000012">
    <property type="protein sequence ID" value="KAL3510185.1"/>
    <property type="molecule type" value="Genomic_DNA"/>
</dbReference>
<sequence>MSRPSGPHVHSLVYSPVICIQGVPTTSLFIPDSFKLLGVLDLESINMGHSFPSRIEFLVHLRYLALSGGIDSIPVSIAKFRNLETLIVKGITGKVLIPATFLEHGKVETCPCKSSCCLQLGKQENRNFLGFK</sequence>
<gene>
    <name evidence="1" type="ORF">ACH5RR_029586</name>
</gene>
<reference evidence="1 2" key="1">
    <citation type="submission" date="2024-11" db="EMBL/GenBank/DDBJ databases">
        <title>A near-complete genome assembly of Cinchona calisaya.</title>
        <authorList>
            <person name="Lian D.C."/>
            <person name="Zhao X.W."/>
            <person name="Wei L."/>
        </authorList>
    </citation>
    <scope>NUCLEOTIDE SEQUENCE [LARGE SCALE GENOMIC DNA]</scope>
    <source>
        <tissue evidence="1">Nenye</tissue>
    </source>
</reference>
<dbReference type="InterPro" id="IPR032675">
    <property type="entry name" value="LRR_dom_sf"/>
</dbReference>
<evidence type="ECO:0000313" key="2">
    <source>
        <dbReference type="Proteomes" id="UP001630127"/>
    </source>
</evidence>
<keyword evidence="2" id="KW-1185">Reference proteome</keyword>
<comment type="caution">
    <text evidence="1">The sequence shown here is derived from an EMBL/GenBank/DDBJ whole genome shotgun (WGS) entry which is preliminary data.</text>
</comment>
<protein>
    <submittedName>
        <fullName evidence="1">Uncharacterized protein</fullName>
    </submittedName>
</protein>
<dbReference type="SUPFAM" id="SSF52058">
    <property type="entry name" value="L domain-like"/>
    <property type="match status" value="1"/>
</dbReference>
<organism evidence="1 2">
    <name type="scientific">Cinchona calisaya</name>
    <dbReference type="NCBI Taxonomy" id="153742"/>
    <lineage>
        <taxon>Eukaryota</taxon>
        <taxon>Viridiplantae</taxon>
        <taxon>Streptophyta</taxon>
        <taxon>Embryophyta</taxon>
        <taxon>Tracheophyta</taxon>
        <taxon>Spermatophyta</taxon>
        <taxon>Magnoliopsida</taxon>
        <taxon>eudicotyledons</taxon>
        <taxon>Gunneridae</taxon>
        <taxon>Pentapetalae</taxon>
        <taxon>asterids</taxon>
        <taxon>lamiids</taxon>
        <taxon>Gentianales</taxon>
        <taxon>Rubiaceae</taxon>
        <taxon>Cinchonoideae</taxon>
        <taxon>Cinchoneae</taxon>
        <taxon>Cinchona</taxon>
    </lineage>
</organism>
<dbReference type="Proteomes" id="UP001630127">
    <property type="component" value="Unassembled WGS sequence"/>
</dbReference>